<keyword evidence="10" id="KW-0812">Transmembrane</keyword>
<dbReference type="FunFam" id="1.10.287.130:FF:000001">
    <property type="entry name" value="Two-component sensor histidine kinase"/>
    <property type="match status" value="1"/>
</dbReference>
<dbReference type="InterPro" id="IPR005467">
    <property type="entry name" value="His_kinase_dom"/>
</dbReference>
<feature type="domain" description="Histidine kinase" evidence="11">
    <location>
        <begin position="400"/>
        <end position="618"/>
    </location>
</feature>
<feature type="transmembrane region" description="Helical" evidence="10">
    <location>
        <begin position="35"/>
        <end position="66"/>
    </location>
</feature>
<dbReference type="FunFam" id="3.30.565.10:FF:000037">
    <property type="entry name" value="Hybrid sensor histidine kinase/response regulator"/>
    <property type="match status" value="1"/>
</dbReference>
<dbReference type="Gene3D" id="3.30.565.10">
    <property type="entry name" value="Histidine kinase-like ATPase, C-terminal domain"/>
    <property type="match status" value="1"/>
</dbReference>
<dbReference type="EMBL" id="FQZS01000008">
    <property type="protein sequence ID" value="SHI79786.1"/>
    <property type="molecule type" value="Genomic_DNA"/>
</dbReference>
<dbReference type="SMART" id="SM00086">
    <property type="entry name" value="PAC"/>
    <property type="match status" value="2"/>
</dbReference>
<evidence type="ECO:0000256" key="7">
    <source>
        <dbReference type="ARBA" id="ARBA00022840"/>
    </source>
</evidence>
<dbReference type="SUPFAM" id="SSF55874">
    <property type="entry name" value="ATPase domain of HSP90 chaperone/DNA topoisomerase II/histidine kinase"/>
    <property type="match status" value="1"/>
</dbReference>
<dbReference type="PANTHER" id="PTHR43711">
    <property type="entry name" value="TWO-COMPONENT HISTIDINE KINASE"/>
    <property type="match status" value="1"/>
</dbReference>
<dbReference type="PROSITE" id="PS50109">
    <property type="entry name" value="HIS_KIN"/>
    <property type="match status" value="1"/>
</dbReference>
<keyword evidence="10" id="KW-0472">Membrane</keyword>
<dbReference type="PROSITE" id="PS50113">
    <property type="entry name" value="PAC"/>
    <property type="match status" value="2"/>
</dbReference>
<feature type="coiled-coil region" evidence="9">
    <location>
        <begin position="361"/>
        <end position="390"/>
    </location>
</feature>
<dbReference type="SUPFAM" id="SSF47384">
    <property type="entry name" value="Homodimeric domain of signal transducing histidine kinase"/>
    <property type="match status" value="1"/>
</dbReference>
<dbReference type="InterPro" id="IPR035965">
    <property type="entry name" value="PAS-like_dom_sf"/>
</dbReference>
<keyword evidence="4" id="KW-0808">Transferase</keyword>
<dbReference type="InterPro" id="IPR050736">
    <property type="entry name" value="Sensor_HK_Regulatory"/>
</dbReference>
<dbReference type="Pfam" id="PF00989">
    <property type="entry name" value="PAS"/>
    <property type="match status" value="1"/>
</dbReference>
<dbReference type="InterPro" id="IPR003594">
    <property type="entry name" value="HATPase_dom"/>
</dbReference>
<dbReference type="InterPro" id="IPR000014">
    <property type="entry name" value="PAS"/>
</dbReference>
<evidence type="ECO:0000256" key="4">
    <source>
        <dbReference type="ARBA" id="ARBA00022679"/>
    </source>
</evidence>
<evidence type="ECO:0000256" key="6">
    <source>
        <dbReference type="ARBA" id="ARBA00022777"/>
    </source>
</evidence>
<dbReference type="PANTHER" id="PTHR43711:SF26">
    <property type="entry name" value="SENSOR HISTIDINE KINASE RCSC"/>
    <property type="match status" value="1"/>
</dbReference>
<evidence type="ECO:0000259" key="12">
    <source>
        <dbReference type="PROSITE" id="PS50112"/>
    </source>
</evidence>
<dbReference type="GO" id="GO:0005524">
    <property type="term" value="F:ATP binding"/>
    <property type="evidence" value="ECO:0007669"/>
    <property type="project" value="UniProtKB-KW"/>
</dbReference>
<dbReference type="PRINTS" id="PR00344">
    <property type="entry name" value="BCTRLSENSOR"/>
</dbReference>
<dbReference type="SMART" id="SM00091">
    <property type="entry name" value="PAS"/>
    <property type="match status" value="2"/>
</dbReference>
<dbReference type="InterPro" id="IPR001610">
    <property type="entry name" value="PAC"/>
</dbReference>
<accession>A0A1M6E2R5</accession>
<dbReference type="Pfam" id="PF13426">
    <property type="entry name" value="PAS_9"/>
    <property type="match status" value="1"/>
</dbReference>
<dbReference type="NCBIfam" id="TIGR00229">
    <property type="entry name" value="sensory_box"/>
    <property type="match status" value="2"/>
</dbReference>
<dbReference type="SMART" id="SM00388">
    <property type="entry name" value="HisKA"/>
    <property type="match status" value="1"/>
</dbReference>
<dbReference type="CDD" id="cd00082">
    <property type="entry name" value="HisKA"/>
    <property type="match status" value="1"/>
</dbReference>
<keyword evidence="5" id="KW-0547">Nucleotide-binding</keyword>
<dbReference type="RefSeq" id="WP_073025501.1">
    <property type="nucleotide sequence ID" value="NZ_FQZS01000008.1"/>
</dbReference>
<feature type="domain" description="PAC" evidence="13">
    <location>
        <begin position="191"/>
        <end position="243"/>
    </location>
</feature>
<evidence type="ECO:0000256" key="1">
    <source>
        <dbReference type="ARBA" id="ARBA00000085"/>
    </source>
</evidence>
<dbReference type="SUPFAM" id="SSF55785">
    <property type="entry name" value="PYP-like sensor domain (PAS domain)"/>
    <property type="match status" value="2"/>
</dbReference>
<keyword evidence="15" id="KW-1185">Reference proteome</keyword>
<comment type="catalytic activity">
    <reaction evidence="1">
        <text>ATP + protein L-histidine = ADP + protein N-phospho-L-histidine.</text>
        <dbReference type="EC" id="2.7.13.3"/>
    </reaction>
</comment>
<evidence type="ECO:0000313" key="14">
    <source>
        <dbReference type="EMBL" id="SHI79786.1"/>
    </source>
</evidence>
<dbReference type="GO" id="GO:0000155">
    <property type="term" value="F:phosphorelay sensor kinase activity"/>
    <property type="evidence" value="ECO:0007669"/>
    <property type="project" value="InterPro"/>
</dbReference>
<evidence type="ECO:0000256" key="5">
    <source>
        <dbReference type="ARBA" id="ARBA00022741"/>
    </source>
</evidence>
<dbReference type="PROSITE" id="PS50112">
    <property type="entry name" value="PAS"/>
    <property type="match status" value="1"/>
</dbReference>
<keyword evidence="10" id="KW-1133">Transmembrane helix</keyword>
<dbReference type="Gene3D" id="1.10.287.130">
    <property type="match status" value="1"/>
</dbReference>
<organism evidence="14 15">
    <name type="scientific">Lutispora thermophila DSM 19022</name>
    <dbReference type="NCBI Taxonomy" id="1122184"/>
    <lineage>
        <taxon>Bacteria</taxon>
        <taxon>Bacillati</taxon>
        <taxon>Bacillota</taxon>
        <taxon>Clostridia</taxon>
        <taxon>Lutisporales</taxon>
        <taxon>Lutisporaceae</taxon>
        <taxon>Lutispora</taxon>
    </lineage>
</organism>
<sequence>MMQRKRNKYIGIMLTVFAILLFCNSSISWKPSSLMVIFSMLIIFSIYMGGVMSGVGSGLMAILFMIYIRNNTSIKSALICLSNHEFTMNIITIICIATIAAVMDYRYRSYYEKFVEGQTFVSRAEEISDIMTCHVSVEGKFIKVPQRLCSLLGYTENELLNMYWWDITDLHDALKEEELTRGIINGSRETYNIEKKLRKKNLDTVWVFCNVSAVRNDAGEVLYMLKYMVNITDRKLMSQELIKKEQELAKSESRYRNLVELEPDAVMIHEGDIITFINNAGVKMLKASSKEEVIGRSIYDFIHPDYVYNMKNQVSRALTNLNCGGSPFEIKLCNLEGMEIDVEVVNVGFTDEKSIQVMAIVRDITERKKAEELRLTMKENERQLEEAKEYDRIKNEFFSNISHEFRTPLNVILGTLQLMEIQNKKEGKNMDKYTNIMKQNCYRLLRMVNNLIDITKIDSGYYDVNMGYYDIVKIVEDITLSVVQYVQAKGLWLEFDTNVEEKEIRCDPDQIERIMLNLISNAIKFTKPGGKISVYINDKVSSVAISVKDTGIGIPKEKQHIIFERFRQIDKSLTREQEGSGIGLSLVKSLVELHDGTISLISAPGCGSEFIIELPVDNNNVFSDEALNAIRRKNIERMNIEFSDIYF</sequence>
<keyword evidence="7" id="KW-0067">ATP-binding</keyword>
<feature type="domain" description="PAC" evidence="13">
    <location>
        <begin position="326"/>
        <end position="376"/>
    </location>
</feature>
<evidence type="ECO:0000256" key="3">
    <source>
        <dbReference type="ARBA" id="ARBA00022553"/>
    </source>
</evidence>
<evidence type="ECO:0000313" key="15">
    <source>
        <dbReference type="Proteomes" id="UP000184442"/>
    </source>
</evidence>
<name>A0A1M6E2R5_9FIRM</name>
<evidence type="ECO:0000256" key="2">
    <source>
        <dbReference type="ARBA" id="ARBA00012438"/>
    </source>
</evidence>
<dbReference type="EC" id="2.7.13.3" evidence="2"/>
<keyword evidence="6" id="KW-0418">Kinase</keyword>
<proteinExistence type="predicted"/>
<keyword evidence="3" id="KW-0597">Phosphoprotein</keyword>
<dbReference type="SMART" id="SM00387">
    <property type="entry name" value="HATPase_c"/>
    <property type="match status" value="1"/>
</dbReference>
<dbReference type="Pfam" id="PF02518">
    <property type="entry name" value="HATPase_c"/>
    <property type="match status" value="1"/>
</dbReference>
<reference evidence="14 15" key="1">
    <citation type="submission" date="2016-11" db="EMBL/GenBank/DDBJ databases">
        <authorList>
            <person name="Jaros S."/>
            <person name="Januszkiewicz K."/>
            <person name="Wedrychowicz H."/>
        </authorList>
    </citation>
    <scope>NUCLEOTIDE SEQUENCE [LARGE SCALE GENOMIC DNA]</scope>
    <source>
        <strain evidence="14 15">DSM 19022</strain>
    </source>
</reference>
<dbReference type="Pfam" id="PF00512">
    <property type="entry name" value="HisKA"/>
    <property type="match status" value="1"/>
</dbReference>
<dbReference type="Gene3D" id="3.30.450.20">
    <property type="entry name" value="PAS domain"/>
    <property type="match status" value="2"/>
</dbReference>
<evidence type="ECO:0000259" key="11">
    <source>
        <dbReference type="PROSITE" id="PS50109"/>
    </source>
</evidence>
<dbReference type="InterPro" id="IPR000700">
    <property type="entry name" value="PAS-assoc_C"/>
</dbReference>
<dbReference type="InterPro" id="IPR036890">
    <property type="entry name" value="HATPase_C_sf"/>
</dbReference>
<keyword evidence="8" id="KW-0902">Two-component regulatory system</keyword>
<dbReference type="InterPro" id="IPR036097">
    <property type="entry name" value="HisK_dim/P_sf"/>
</dbReference>
<feature type="domain" description="PAS" evidence="12">
    <location>
        <begin position="251"/>
        <end position="321"/>
    </location>
</feature>
<keyword evidence="9" id="KW-0175">Coiled coil</keyword>
<dbReference type="AlphaFoldDB" id="A0A1M6E2R5"/>
<dbReference type="STRING" id="1122184.SAMN02745176_01383"/>
<evidence type="ECO:0000256" key="9">
    <source>
        <dbReference type="SAM" id="Coils"/>
    </source>
</evidence>
<dbReference type="OrthoDB" id="9813394at2"/>
<dbReference type="InterPro" id="IPR013767">
    <property type="entry name" value="PAS_fold"/>
</dbReference>
<protein>
    <recommendedName>
        <fullName evidence="2">histidine kinase</fullName>
        <ecNumber evidence="2">2.7.13.3</ecNumber>
    </recommendedName>
</protein>
<evidence type="ECO:0000256" key="8">
    <source>
        <dbReference type="ARBA" id="ARBA00023012"/>
    </source>
</evidence>
<dbReference type="Proteomes" id="UP000184442">
    <property type="component" value="Unassembled WGS sequence"/>
</dbReference>
<evidence type="ECO:0000259" key="13">
    <source>
        <dbReference type="PROSITE" id="PS50113"/>
    </source>
</evidence>
<dbReference type="CDD" id="cd00130">
    <property type="entry name" value="PAS"/>
    <property type="match status" value="2"/>
</dbReference>
<evidence type="ECO:0000256" key="10">
    <source>
        <dbReference type="SAM" id="Phobius"/>
    </source>
</evidence>
<dbReference type="CDD" id="cd16922">
    <property type="entry name" value="HATPase_EvgS-ArcB-TorS-like"/>
    <property type="match status" value="1"/>
</dbReference>
<feature type="transmembrane region" description="Helical" evidence="10">
    <location>
        <begin position="86"/>
        <end position="103"/>
    </location>
</feature>
<gene>
    <name evidence="14" type="ORF">SAMN02745176_01383</name>
</gene>
<feature type="coiled-coil region" evidence="9">
    <location>
        <begin position="234"/>
        <end position="261"/>
    </location>
</feature>
<dbReference type="InterPro" id="IPR003661">
    <property type="entry name" value="HisK_dim/P_dom"/>
</dbReference>
<dbReference type="InterPro" id="IPR004358">
    <property type="entry name" value="Sig_transdc_His_kin-like_C"/>
</dbReference>